<organism evidence="1 2">
    <name type="scientific">Peribacillus butanolivorans</name>
    <dbReference type="NCBI Taxonomy" id="421767"/>
    <lineage>
        <taxon>Bacteria</taxon>
        <taxon>Bacillati</taxon>
        <taxon>Bacillota</taxon>
        <taxon>Bacilli</taxon>
        <taxon>Bacillales</taxon>
        <taxon>Bacillaceae</taxon>
        <taxon>Peribacillus</taxon>
    </lineage>
</organism>
<keyword evidence="2" id="KW-1185">Reference proteome</keyword>
<evidence type="ECO:0000313" key="2">
    <source>
        <dbReference type="Proteomes" id="UP000260457"/>
    </source>
</evidence>
<name>A0ABM6XIM6_9BACI</name>
<proteinExistence type="predicted"/>
<gene>
    <name evidence="1" type="ORF">DTO10_06715</name>
</gene>
<accession>A0ABM6XIM6</accession>
<dbReference type="EMBL" id="CP030926">
    <property type="protein sequence ID" value="AXN38151.1"/>
    <property type="molecule type" value="Genomic_DNA"/>
</dbReference>
<dbReference type="Proteomes" id="UP000260457">
    <property type="component" value="Chromosome"/>
</dbReference>
<sequence>MTYQRKNSKPKIQFNLQKQVTKDRSSFGLWFVLKKLTYSKPHLLMTPFSVPILTANSKKRTFNP</sequence>
<protein>
    <submittedName>
        <fullName evidence="1">Uncharacterized protein</fullName>
    </submittedName>
</protein>
<reference evidence="1 2" key="1">
    <citation type="submission" date="2018-07" db="EMBL/GenBank/DDBJ databases">
        <title>The molecular basis for the intramolecular migration of carboxyl group in the catabolism of para-hydroxybenzoate via gentisate.</title>
        <authorList>
            <person name="Zhao H."/>
            <person name="Xu Y."/>
            <person name="Lin S."/>
            <person name="Spain J.C."/>
            <person name="Zhou N.-Y."/>
        </authorList>
    </citation>
    <scope>NUCLEOTIDE SEQUENCE [LARGE SCALE GENOMIC DNA]</scope>
    <source>
        <strain evidence="1 2">PHB-7a</strain>
    </source>
</reference>
<evidence type="ECO:0000313" key="1">
    <source>
        <dbReference type="EMBL" id="AXN38151.1"/>
    </source>
</evidence>